<dbReference type="SMART" id="SM00421">
    <property type="entry name" value="HTH_LUXR"/>
    <property type="match status" value="1"/>
</dbReference>
<proteinExistence type="predicted"/>
<evidence type="ECO:0000259" key="5">
    <source>
        <dbReference type="PROSITE" id="PS50043"/>
    </source>
</evidence>
<dbReference type="PROSITE" id="PS50043">
    <property type="entry name" value="HTH_LUXR_2"/>
    <property type="match status" value="1"/>
</dbReference>
<dbReference type="CDD" id="cd06170">
    <property type="entry name" value="LuxR_C_like"/>
    <property type="match status" value="1"/>
</dbReference>
<feature type="domain" description="HTH luxR-type" evidence="5">
    <location>
        <begin position="88"/>
        <end position="142"/>
    </location>
</feature>
<gene>
    <name evidence="6" type="ORF">I4I82_28845</name>
</gene>
<organism evidence="6 7">
    <name type="scientific">Pseudonocardia oceani</name>
    <dbReference type="NCBI Taxonomy" id="2792013"/>
    <lineage>
        <taxon>Bacteria</taxon>
        <taxon>Bacillati</taxon>
        <taxon>Actinomycetota</taxon>
        <taxon>Actinomycetes</taxon>
        <taxon>Pseudonocardiales</taxon>
        <taxon>Pseudonocardiaceae</taxon>
        <taxon>Pseudonocardia</taxon>
    </lineage>
</organism>
<sequence>MASSGRPRHRQCSSSAPGAEPGAVPRGGVRSRTFAPVQWNVRNDSNTDSRGRSEGVDGGLRRQLVSGGHAAPGAVSAHREGRRDVGQANRALEEFTPGLSNPQIGDRLFLSRRTVQTHVGHVFGKLGLSSRTELAAVATRRAR</sequence>
<protein>
    <submittedName>
        <fullName evidence="6">Response regulator transcription factor</fullName>
    </submittedName>
</protein>
<dbReference type="InterPro" id="IPR000792">
    <property type="entry name" value="Tscrpt_reg_LuxR_C"/>
</dbReference>
<dbReference type="Pfam" id="PF00196">
    <property type="entry name" value="GerE"/>
    <property type="match status" value="1"/>
</dbReference>
<evidence type="ECO:0000256" key="2">
    <source>
        <dbReference type="ARBA" id="ARBA00023125"/>
    </source>
</evidence>
<evidence type="ECO:0000313" key="7">
    <source>
        <dbReference type="Proteomes" id="UP000694300"/>
    </source>
</evidence>
<keyword evidence="3" id="KW-0804">Transcription</keyword>
<dbReference type="PROSITE" id="PS00622">
    <property type="entry name" value="HTH_LUXR_1"/>
    <property type="match status" value="1"/>
</dbReference>
<feature type="region of interest" description="Disordered" evidence="4">
    <location>
        <begin position="1"/>
        <end position="86"/>
    </location>
</feature>
<keyword evidence="1" id="KW-0805">Transcription regulation</keyword>
<dbReference type="PANTHER" id="PTHR44688:SF16">
    <property type="entry name" value="DNA-BINDING TRANSCRIPTIONAL ACTIVATOR DEVR_DOSR"/>
    <property type="match status" value="1"/>
</dbReference>
<keyword evidence="2" id="KW-0238">DNA-binding</keyword>
<comment type="caution">
    <text evidence="6">The sequence shown here is derived from an EMBL/GenBank/DDBJ whole genome shotgun (WGS) entry which is preliminary data.</text>
</comment>
<keyword evidence="7" id="KW-1185">Reference proteome</keyword>
<evidence type="ECO:0000313" key="6">
    <source>
        <dbReference type="EMBL" id="MBW0131654.1"/>
    </source>
</evidence>
<reference evidence="6 7" key="1">
    <citation type="submission" date="2020-11" db="EMBL/GenBank/DDBJ databases">
        <title>Pseudonocardia abyssalis sp. nov. and Pseudonocardia oceani sp. nov., description and phylogenomic analysis of two novel actinomycetes isolated from the deep Southern Ocean.</title>
        <authorList>
            <person name="Parra J."/>
        </authorList>
    </citation>
    <scope>NUCLEOTIDE SEQUENCE [LARGE SCALE GENOMIC DNA]</scope>
    <source>
        <strain evidence="7">KRD185</strain>
    </source>
</reference>
<dbReference type="Proteomes" id="UP000694300">
    <property type="component" value="Unassembled WGS sequence"/>
</dbReference>
<feature type="compositionally biased region" description="Basic residues" evidence="4">
    <location>
        <begin position="1"/>
        <end position="11"/>
    </location>
</feature>
<name>A0ABS6UIH3_9PSEU</name>
<accession>A0ABS6UIH3</accession>
<evidence type="ECO:0000256" key="1">
    <source>
        <dbReference type="ARBA" id="ARBA00023015"/>
    </source>
</evidence>
<feature type="compositionally biased region" description="Basic and acidic residues" evidence="4">
    <location>
        <begin position="45"/>
        <end position="55"/>
    </location>
</feature>
<evidence type="ECO:0000256" key="4">
    <source>
        <dbReference type="SAM" id="MobiDB-lite"/>
    </source>
</evidence>
<dbReference type="PANTHER" id="PTHR44688">
    <property type="entry name" value="DNA-BINDING TRANSCRIPTIONAL ACTIVATOR DEVR_DOSR"/>
    <property type="match status" value="1"/>
</dbReference>
<dbReference type="EMBL" id="JADQDF010000001">
    <property type="protein sequence ID" value="MBW0131654.1"/>
    <property type="molecule type" value="Genomic_DNA"/>
</dbReference>
<evidence type="ECO:0000256" key="3">
    <source>
        <dbReference type="ARBA" id="ARBA00023163"/>
    </source>
</evidence>